<gene>
    <name evidence="7" type="ORF">OSB04_006044</name>
</gene>
<dbReference type="PANTHER" id="PTHR47293">
    <property type="entry name" value="JACALIN-RELATED LECTIN 3"/>
    <property type="match status" value="1"/>
</dbReference>
<name>A0AA38WRT0_9ASTR</name>
<dbReference type="InterPro" id="IPR033734">
    <property type="entry name" value="Jacalin-like_lectin_dom_plant"/>
</dbReference>
<dbReference type="Proteomes" id="UP001172457">
    <property type="component" value="Chromosome 2"/>
</dbReference>
<feature type="region of interest" description="Disordered" evidence="4">
    <location>
        <begin position="2107"/>
        <end position="2137"/>
    </location>
</feature>
<dbReference type="FunFam" id="2.100.10.30:FF:000001">
    <property type="entry name" value="Jacalin-related lectin 33"/>
    <property type="match status" value="4"/>
</dbReference>
<keyword evidence="5" id="KW-0812">Transmembrane</keyword>
<sequence>MKPKEILAGIRSRASFFFFFFYGIFCVRVLPFSSAKKVKNEAKGYHTIGFMGTDQTNFGGCITLGPWGSLEGNAWICMPEGSINKIGIIHGAIIFCLKFQSEGGKGQTELENFSFGRNPVPRTSKLDTICIDYPNEYLKSISGTFENFNGVVLLRSLCFDTNQMRYGPYGLKSGTPFSYDGKGGVIVGFHGRVDPNGLSALGIYVMPESLALCQNSTSEKSSIDDQLCSNCISRMVLMKDAGPWGALGGKRWDDGVFSMVKQVHVYMDESLKVLHAIQFLYVKRDGKFFMSPMHQGTCGDKMELVAVFNLDGLDEYLTGISGFYGPVEGYHGSEAITSITFHTNKKVHGPYGEERGPEYTYFTSSACPGKVVGFQGRNDEFESESISEECIPLGPWGGSEGRAWIWMPKGNIKKITIKHTDVINCIKFKSEDSTGETESPLFGLPCIPSSTDTISIDYPNEYFVSISGTYDLHHGFEMVIKSLCFVTNKKRYGPYGLEAGTRFSYDAKGCVIVGFHGRANCLLNAIGIYLMPESLAFGRNSIQDVKSTHEMCSSCKSKLVMPKEIGPFGAFAGTSKDKLELAALVNLDGTDEYLTRISGFYGPVGGFNGVEAITSITFHTNKMTYGPFGEESGDGFTSTESPGKVVGFHGRECNVENIKFLFTLLFLMGTKISHEGCISHGPWGGLEGKAWIWMPKGNIIKITIIHKEVIDAIKFQSDDCTGETESPFYGPPFSDSRTDTICIDYPNEYLVSISGTYSKCYSSLRVKSLCFVTNKKRYGPYGSDSGTQFSYDGDGGVIVGFHGRAGAYLDAIGIYVMPGSLAFCRNSTSKNNSIHESCCRCMSRVVTRKEAGPWGASAGKLWDDGVFSTVKHVNVFMEESLKRLRAIQFVYVKRDGKFFLSPMHGETCKDKLELASMVNLDGTHEYISRISGFYGPVEGFNGFEAITSITFHTNKTVYGPYGEEQGDGYAYFTSTLSPGKVGTDQTNFGGCITLGPWGSLEGNAWTCMPEGSINKITIIHGAIIFCLKFESDGETEFESFSFGRNTVPRTSKSDTVPDIIIIELYVIEVVIFIVFACMFKQGILQAATMLICIDYPNEYLTSISGTFENFNGFVLLTSLCFDTNQMRFGPYGLKSGTPFSYNGTDGVIVGFHGRVDPNGLSAVGIYVMPESLALCQNSTSEQSSMDDQLCASCISRMVPTRDAGPWGALGGKRWDDGVFSTVKQVHVYMDESLKVLHAIQFLYVKRDAKFFMSPMHQGTCENNMELVAVVNLDGLDEYLTGISGFYGPAEGYHGSEAITSITFRTNKKVHGPYGEERGPGHTYFTSSACPGKVVGFQGISIQFSTVDGVGDALIFSPNFLTEFDSVIHNWSGVSGLGTESNSEGRITLGPWGGPNGKAWIWMPKGMIKKITIIHDGFIEAIKFQSDDSKTETPFFGFHWKKSKEDTICIDYPNEYFVSISGTYGKHYSSLRVQSLCFVTNKKRYGPYGLDTSGTPFSYDGKGGVIVGFHGRADYFLHAIGIYMMRGSLAFCRNYTINEKSTHEVTESNSEGRITLGPWGGTDGKAWIWIPKGMIKKITVTHDEFIEAIKFQSDDSKTETPFFGFHWKKSKEDTICIDYPNEYFVSVSGTYVKHYTSLRVQSLCFVTNKKHYGPYGSDTSGTPFSVDGKGGVIVGFHGRADYFLNAIGICVMPESLAFGPNSTIDEKSTHELCSSSMSRMAMPKEMGPFGAFAGTSKDKLEQAALVNLDGMDEYLTRISRLYGPVDGFNGLEAITSITFHTNKAKYGPYGEESGDGYFTSAQSHGKVKVIDGPCVKSCVDQAVTSLRVRGTESNSEGCITLGPWGVPRGKDWIWMPKGIIKKITMVHRDVDCIKFHSDDCTGETESPFYGGFYDSSSTDTICVDYPNEYFVSISGTYGINKNARTVIRSLCFVTNNKRYGPYGSDSGTRFSYAGKGGVIVGFHGCADLYLDAIGVYVMPESLAFGRNSTSDEKSTHEVCSSCQSRMVMPKEIGPFGASAGQEAITSITFHTNKTKYGPYGEENGDGHKYFTSTESPGKVVGFHGRKCNEWYQSRFLYHRDGGANLIENDESSRADVGNILGESHIAEDKERKILGRPDDDVRSSSGGVCNNPSHMDRK</sequence>
<feature type="domain" description="Jacalin-type lectin" evidence="6">
    <location>
        <begin position="587"/>
        <end position="670"/>
    </location>
</feature>
<evidence type="ECO:0000256" key="5">
    <source>
        <dbReference type="SAM" id="Phobius"/>
    </source>
</evidence>
<evidence type="ECO:0000256" key="4">
    <source>
        <dbReference type="SAM" id="MobiDB-lite"/>
    </source>
</evidence>
<dbReference type="SUPFAM" id="SSF51101">
    <property type="entry name" value="Mannose-binding lectins"/>
    <property type="match status" value="13"/>
</dbReference>
<feature type="domain" description="Jacalin-type lectin" evidence="6">
    <location>
        <begin position="1837"/>
        <end position="1978"/>
    </location>
</feature>
<feature type="compositionally biased region" description="Basic and acidic residues" evidence="4">
    <location>
        <begin position="2107"/>
        <end position="2121"/>
    </location>
</feature>
<keyword evidence="8" id="KW-1185">Reference proteome</keyword>
<feature type="domain" description="Jacalin-type lectin" evidence="6">
    <location>
        <begin position="61"/>
        <end position="207"/>
    </location>
</feature>
<comment type="caution">
    <text evidence="7">The sequence shown here is derived from an EMBL/GenBank/DDBJ whole genome shotgun (WGS) entry which is preliminary data.</text>
</comment>
<feature type="domain" description="Jacalin-type lectin" evidence="6">
    <location>
        <begin position="1552"/>
        <end position="1692"/>
    </location>
</feature>
<feature type="domain" description="Jacalin-type lectin" evidence="6">
    <location>
        <begin position="390"/>
        <end position="532"/>
    </location>
</feature>
<feature type="domain" description="Jacalin-type lectin" evidence="6">
    <location>
        <begin position="1200"/>
        <end position="1355"/>
    </location>
</feature>
<feature type="domain" description="Jacalin-type lectin" evidence="6">
    <location>
        <begin position="238"/>
        <end position="379"/>
    </location>
</feature>
<keyword evidence="2" id="KW-0430">Lectin</keyword>
<evidence type="ECO:0000256" key="1">
    <source>
        <dbReference type="ARBA" id="ARBA00006568"/>
    </source>
</evidence>
<dbReference type="PANTHER" id="PTHR47293:SF66">
    <property type="entry name" value="JACALIN-RELATED LECTIN 11-RELATED"/>
    <property type="match status" value="1"/>
</dbReference>
<dbReference type="InterPro" id="IPR036404">
    <property type="entry name" value="Jacalin-like_lectin_dom_sf"/>
</dbReference>
<dbReference type="Pfam" id="PF01419">
    <property type="entry name" value="Jacalin"/>
    <property type="match status" value="13"/>
</dbReference>
<keyword evidence="5" id="KW-1133">Transmembrane helix</keyword>
<evidence type="ECO:0000256" key="3">
    <source>
        <dbReference type="ARBA" id="ARBA00022737"/>
    </source>
</evidence>
<comment type="similarity">
    <text evidence="1">Belongs to the jacalin lectin family.</text>
</comment>
<proteinExistence type="inferred from homology"/>
<dbReference type="SMART" id="SM00915">
    <property type="entry name" value="Jacalin"/>
    <property type="match status" value="11"/>
</dbReference>
<feature type="domain" description="Jacalin-type lectin" evidence="6">
    <location>
        <begin position="848"/>
        <end position="966"/>
    </location>
</feature>
<dbReference type="PROSITE" id="PS51752">
    <property type="entry name" value="JACALIN_LECTIN"/>
    <property type="match status" value="11"/>
</dbReference>
<dbReference type="GO" id="GO:0030246">
    <property type="term" value="F:carbohydrate binding"/>
    <property type="evidence" value="ECO:0007669"/>
    <property type="project" value="UniProtKB-KW"/>
</dbReference>
<evidence type="ECO:0000313" key="8">
    <source>
        <dbReference type="Proteomes" id="UP001172457"/>
    </source>
</evidence>
<evidence type="ECO:0000313" key="7">
    <source>
        <dbReference type="EMBL" id="KAJ9560884.1"/>
    </source>
</evidence>
<feature type="compositionally biased region" description="Polar residues" evidence="4">
    <location>
        <begin position="2122"/>
        <end position="2137"/>
    </location>
</feature>
<feature type="domain" description="Jacalin-type lectin" evidence="6">
    <location>
        <begin position="1385"/>
        <end position="1525"/>
    </location>
</feature>
<accession>A0AA38WRT0</accession>
<dbReference type="CDD" id="cd09612">
    <property type="entry name" value="Jacalin"/>
    <property type="match status" value="9"/>
</dbReference>
<reference evidence="7" key="1">
    <citation type="submission" date="2023-03" db="EMBL/GenBank/DDBJ databases">
        <title>Chromosome-scale reference genome and RAD-based genetic map of yellow starthistle (Centaurea solstitialis) reveal putative structural variation and QTLs associated with invader traits.</title>
        <authorList>
            <person name="Reatini B."/>
            <person name="Cang F.A."/>
            <person name="Jiang Q."/>
            <person name="Mckibben M.T.W."/>
            <person name="Barker M.S."/>
            <person name="Rieseberg L.H."/>
            <person name="Dlugosch K.M."/>
        </authorList>
    </citation>
    <scope>NUCLEOTIDE SEQUENCE</scope>
    <source>
        <strain evidence="7">CAN-66</strain>
        <tissue evidence="7">Leaf</tissue>
    </source>
</reference>
<dbReference type="InterPro" id="IPR001229">
    <property type="entry name" value="Jacalin-like_lectin_dom"/>
</dbReference>
<evidence type="ECO:0000256" key="2">
    <source>
        <dbReference type="ARBA" id="ARBA00022734"/>
    </source>
</evidence>
<protein>
    <recommendedName>
        <fullName evidence="6">Jacalin-type lectin domain-containing protein</fullName>
    </recommendedName>
</protein>
<feature type="transmembrane region" description="Helical" evidence="5">
    <location>
        <begin position="12"/>
        <end position="30"/>
    </location>
</feature>
<organism evidence="7 8">
    <name type="scientific">Centaurea solstitialis</name>
    <name type="common">yellow star-thistle</name>
    <dbReference type="NCBI Taxonomy" id="347529"/>
    <lineage>
        <taxon>Eukaryota</taxon>
        <taxon>Viridiplantae</taxon>
        <taxon>Streptophyta</taxon>
        <taxon>Embryophyta</taxon>
        <taxon>Tracheophyta</taxon>
        <taxon>Spermatophyta</taxon>
        <taxon>Magnoliopsida</taxon>
        <taxon>eudicotyledons</taxon>
        <taxon>Gunneridae</taxon>
        <taxon>Pentapetalae</taxon>
        <taxon>asterids</taxon>
        <taxon>campanulids</taxon>
        <taxon>Asterales</taxon>
        <taxon>Asteraceae</taxon>
        <taxon>Carduoideae</taxon>
        <taxon>Cardueae</taxon>
        <taxon>Centaureinae</taxon>
        <taxon>Centaurea</taxon>
    </lineage>
</organism>
<dbReference type="Gene3D" id="2.100.10.30">
    <property type="entry name" value="Jacalin-like lectin domain"/>
    <property type="match status" value="13"/>
</dbReference>
<dbReference type="EMBL" id="JARYMX010000002">
    <property type="protein sequence ID" value="KAJ9560884.1"/>
    <property type="molecule type" value="Genomic_DNA"/>
</dbReference>
<keyword evidence="5" id="KW-0472">Membrane</keyword>
<keyword evidence="3" id="KW-0677">Repeat</keyword>
<feature type="domain" description="Jacalin-type lectin" evidence="6">
    <location>
        <begin position="677"/>
        <end position="818"/>
    </location>
</feature>
<evidence type="ECO:0000259" key="6">
    <source>
        <dbReference type="PROSITE" id="PS51752"/>
    </source>
</evidence>
<feature type="domain" description="Jacalin-type lectin" evidence="6">
    <location>
        <begin position="991"/>
        <end position="1169"/>
    </location>
</feature>